<dbReference type="PANTHER" id="PTHR41791">
    <property type="entry name" value="SSL7039 PROTEIN"/>
    <property type="match status" value="1"/>
</dbReference>
<gene>
    <name evidence="1" type="ORF">VC34_00425</name>
</gene>
<accession>A0A0F4TYQ5</accession>
<evidence type="ECO:0000313" key="2">
    <source>
        <dbReference type="Proteomes" id="UP000033500"/>
    </source>
</evidence>
<proteinExistence type="predicted"/>
<dbReference type="InterPro" id="IPR014056">
    <property type="entry name" value="TypeIITA-like_toxin_pred"/>
</dbReference>
<dbReference type="PATRIC" id="fig|294.131.peg.87"/>
<sequence length="111" mass="12788">MITLEEYLQENDTSPFGRWFSTLNAQAALKVSNALVRLELGHSSNIKWFEGLGEYRINWGPGYRIYLVQEGKRLIILFGGGDKSTQKADIKKAKTLIAEFRTRKKAERPRR</sequence>
<reference evidence="1 2" key="1">
    <citation type="submission" date="2015-03" db="EMBL/GenBank/DDBJ databases">
        <title>Comparative genomics of Pseudomonas insights into diversity of traits involved in vanlence and defense.</title>
        <authorList>
            <person name="Qin Y."/>
        </authorList>
    </citation>
    <scope>NUCLEOTIDE SEQUENCE [LARGE SCALE GENOMIC DNA]</scope>
    <source>
        <strain evidence="1 2">C3</strain>
    </source>
</reference>
<evidence type="ECO:0000313" key="1">
    <source>
        <dbReference type="EMBL" id="KJZ49155.1"/>
    </source>
</evidence>
<comment type="caution">
    <text evidence="1">The sequence shown here is derived from an EMBL/GenBank/DDBJ whole genome shotgun (WGS) entry which is preliminary data.</text>
</comment>
<organism evidence="1 2">
    <name type="scientific">Pseudomonas fluorescens</name>
    <dbReference type="NCBI Taxonomy" id="294"/>
    <lineage>
        <taxon>Bacteria</taxon>
        <taxon>Pseudomonadati</taxon>
        <taxon>Pseudomonadota</taxon>
        <taxon>Gammaproteobacteria</taxon>
        <taxon>Pseudomonadales</taxon>
        <taxon>Pseudomonadaceae</taxon>
        <taxon>Pseudomonas</taxon>
    </lineage>
</organism>
<protein>
    <submittedName>
        <fullName evidence="1">Addiction module protein</fullName>
    </submittedName>
</protein>
<dbReference type="RefSeq" id="WP_046044771.1">
    <property type="nucleotide sequence ID" value="NZ_LACD01000001.1"/>
</dbReference>
<name>A0A0F4TYQ5_PSEFL</name>
<dbReference type="AlphaFoldDB" id="A0A0F4TYQ5"/>
<dbReference type="Proteomes" id="UP000033500">
    <property type="component" value="Unassembled WGS sequence"/>
</dbReference>
<dbReference type="NCBIfam" id="TIGR02683">
    <property type="entry name" value="upstrm_HI1419"/>
    <property type="match status" value="1"/>
</dbReference>
<dbReference type="PIRSF" id="PIRSF028744">
    <property type="entry name" value="Addict_mod_HI1419"/>
    <property type="match status" value="1"/>
</dbReference>
<dbReference type="PANTHER" id="PTHR41791:SF1">
    <property type="entry name" value="SSL7039 PROTEIN"/>
    <property type="match status" value="1"/>
</dbReference>
<dbReference type="EMBL" id="LACD01000001">
    <property type="protein sequence ID" value="KJZ49155.1"/>
    <property type="molecule type" value="Genomic_DNA"/>
</dbReference>